<dbReference type="InterPro" id="IPR020103">
    <property type="entry name" value="PsdUridine_synth_cat_dom_sf"/>
</dbReference>
<dbReference type="AlphaFoldDB" id="A0A6G0YT80"/>
<keyword evidence="5" id="KW-1185">Reference proteome</keyword>
<dbReference type="Gene3D" id="3.30.2350.10">
    <property type="entry name" value="Pseudouridine synthase"/>
    <property type="match status" value="1"/>
</dbReference>
<gene>
    <name evidence="4" type="ORF">FWK35_00006634</name>
</gene>
<keyword evidence="2" id="KW-0732">Signal</keyword>
<accession>A0A6G0YT80</accession>
<feature type="signal peptide" evidence="2">
    <location>
        <begin position="1"/>
        <end position="23"/>
    </location>
</feature>
<feature type="domain" description="Pseudouridine synthase RsuA/RluA-like" evidence="3">
    <location>
        <begin position="36"/>
        <end position="200"/>
    </location>
</feature>
<dbReference type="GO" id="GO:0003723">
    <property type="term" value="F:RNA binding"/>
    <property type="evidence" value="ECO:0007669"/>
    <property type="project" value="InterPro"/>
</dbReference>
<comment type="caution">
    <text evidence="4">The sequence shown here is derived from an EMBL/GenBank/DDBJ whole genome shotgun (WGS) entry which is preliminary data.</text>
</comment>
<evidence type="ECO:0000256" key="1">
    <source>
        <dbReference type="ARBA" id="ARBA00010876"/>
    </source>
</evidence>
<feature type="chain" id="PRO_5026065358" evidence="2">
    <location>
        <begin position="24"/>
        <end position="287"/>
    </location>
</feature>
<dbReference type="InterPro" id="IPR050188">
    <property type="entry name" value="RluA_PseudoU_synthase"/>
</dbReference>
<dbReference type="GO" id="GO:0009982">
    <property type="term" value="F:pseudouridine synthase activity"/>
    <property type="evidence" value="ECO:0007669"/>
    <property type="project" value="InterPro"/>
</dbReference>
<protein>
    <submittedName>
        <fullName evidence="4">RNA pseudouridylate synthase domain-containing protein 1-like</fullName>
    </submittedName>
</protein>
<comment type="similarity">
    <text evidence="1">Belongs to the pseudouridine synthase RluA family.</text>
</comment>
<dbReference type="Proteomes" id="UP000478052">
    <property type="component" value="Unassembled WGS sequence"/>
</dbReference>
<name>A0A6G0YT80_APHCR</name>
<dbReference type="PANTHER" id="PTHR21600:SF87">
    <property type="entry name" value="RNA PSEUDOURIDYLATE SYNTHASE DOMAIN-CONTAINING PROTEIN 1"/>
    <property type="match status" value="1"/>
</dbReference>
<dbReference type="GO" id="GO:0000455">
    <property type="term" value="P:enzyme-directed rRNA pseudouridine synthesis"/>
    <property type="evidence" value="ECO:0007669"/>
    <property type="project" value="TreeGrafter"/>
</dbReference>
<dbReference type="EMBL" id="VUJU01002482">
    <property type="protein sequence ID" value="KAF0761146.1"/>
    <property type="molecule type" value="Genomic_DNA"/>
</dbReference>
<evidence type="ECO:0000313" key="5">
    <source>
        <dbReference type="Proteomes" id="UP000478052"/>
    </source>
</evidence>
<evidence type="ECO:0000256" key="2">
    <source>
        <dbReference type="SAM" id="SignalP"/>
    </source>
</evidence>
<dbReference type="Pfam" id="PF00849">
    <property type="entry name" value="PseudoU_synth_2"/>
    <property type="match status" value="1"/>
</dbReference>
<evidence type="ECO:0000259" key="3">
    <source>
        <dbReference type="Pfam" id="PF00849"/>
    </source>
</evidence>
<sequence>MSLINYFMSLINLIVIRLGVVDSDNIDVEIVYKSNDFIIVNKPEDIFTNNHNKARPSLDVILGKKYPHLVNSKLEHSFYFVHRLDFVTSGLLCIALNKRACAKASGAMQKRISQKYYIALVRGHVSEDYLDMTNPIGYCAKEVDGNRKMCTVDEECCTEPRDAHTRLVVLERGVYMSYPATKVLLLLVTGRRHQIRVHCSTIGHTIVGDYTYSGRKDTSPHRTFLHSYRLELGVDGINVQTNDPFTEAKLNGLWIPVENVNKAGDDCFRLFIGTGLIKIQNKCIPKV</sequence>
<dbReference type="CDD" id="cd02869">
    <property type="entry name" value="PseudoU_synth_RluA_like"/>
    <property type="match status" value="1"/>
</dbReference>
<organism evidence="4 5">
    <name type="scientific">Aphis craccivora</name>
    <name type="common">Cowpea aphid</name>
    <dbReference type="NCBI Taxonomy" id="307492"/>
    <lineage>
        <taxon>Eukaryota</taxon>
        <taxon>Metazoa</taxon>
        <taxon>Ecdysozoa</taxon>
        <taxon>Arthropoda</taxon>
        <taxon>Hexapoda</taxon>
        <taxon>Insecta</taxon>
        <taxon>Pterygota</taxon>
        <taxon>Neoptera</taxon>
        <taxon>Paraneoptera</taxon>
        <taxon>Hemiptera</taxon>
        <taxon>Sternorrhyncha</taxon>
        <taxon>Aphidomorpha</taxon>
        <taxon>Aphidoidea</taxon>
        <taxon>Aphididae</taxon>
        <taxon>Aphidini</taxon>
        <taxon>Aphis</taxon>
        <taxon>Aphis</taxon>
    </lineage>
</organism>
<reference evidence="4 5" key="1">
    <citation type="submission" date="2019-08" db="EMBL/GenBank/DDBJ databases">
        <title>Whole genome of Aphis craccivora.</title>
        <authorList>
            <person name="Voronova N.V."/>
            <person name="Shulinski R.S."/>
            <person name="Bandarenka Y.V."/>
            <person name="Zhorov D.G."/>
            <person name="Warner D."/>
        </authorList>
    </citation>
    <scope>NUCLEOTIDE SEQUENCE [LARGE SCALE GENOMIC DNA]</scope>
    <source>
        <strain evidence="4">180601</strain>
        <tissue evidence="4">Whole Body</tissue>
    </source>
</reference>
<evidence type="ECO:0000313" key="4">
    <source>
        <dbReference type="EMBL" id="KAF0761146.1"/>
    </source>
</evidence>
<dbReference type="InterPro" id="IPR006145">
    <property type="entry name" value="PsdUridine_synth_RsuA/RluA"/>
</dbReference>
<dbReference type="OrthoDB" id="418349at2759"/>
<dbReference type="PANTHER" id="PTHR21600">
    <property type="entry name" value="MITOCHONDRIAL RNA PSEUDOURIDINE SYNTHASE"/>
    <property type="match status" value="1"/>
</dbReference>
<proteinExistence type="inferred from homology"/>
<dbReference type="SUPFAM" id="SSF55120">
    <property type="entry name" value="Pseudouridine synthase"/>
    <property type="match status" value="1"/>
</dbReference>